<accession>A0ABQ4S6A0</accession>
<proteinExistence type="predicted"/>
<dbReference type="EMBL" id="BPQP01000099">
    <property type="protein sequence ID" value="GJD97652.1"/>
    <property type="molecule type" value="Genomic_DNA"/>
</dbReference>
<reference evidence="1" key="2">
    <citation type="submission" date="2021-08" db="EMBL/GenBank/DDBJ databases">
        <authorList>
            <person name="Tani A."/>
            <person name="Ola A."/>
            <person name="Ogura Y."/>
            <person name="Katsura K."/>
            <person name="Hayashi T."/>
        </authorList>
    </citation>
    <scope>NUCLEOTIDE SEQUENCE</scope>
    <source>
        <strain evidence="1">DSM 19015</strain>
    </source>
</reference>
<evidence type="ECO:0000313" key="2">
    <source>
        <dbReference type="Proteomes" id="UP001055125"/>
    </source>
</evidence>
<name>A0ABQ4S6A0_9HYPH</name>
<dbReference type="Proteomes" id="UP001055125">
    <property type="component" value="Unassembled WGS sequence"/>
</dbReference>
<protein>
    <submittedName>
        <fullName evidence="1">Uncharacterized protein</fullName>
    </submittedName>
</protein>
<dbReference type="RefSeq" id="WP_238246708.1">
    <property type="nucleotide sequence ID" value="NZ_BPQP01000099.1"/>
</dbReference>
<reference evidence="1" key="1">
    <citation type="journal article" date="2021" name="Front. Microbiol.">
        <title>Comprehensive Comparative Genomics and Phenotyping of Methylobacterium Species.</title>
        <authorList>
            <person name="Alessa O."/>
            <person name="Ogura Y."/>
            <person name="Fujitani Y."/>
            <person name="Takami H."/>
            <person name="Hayashi T."/>
            <person name="Sahin N."/>
            <person name="Tani A."/>
        </authorList>
    </citation>
    <scope>NUCLEOTIDE SEQUENCE</scope>
    <source>
        <strain evidence="1">DSM 19015</strain>
    </source>
</reference>
<sequence>MADIHILPTRTSRSGDVDHITELLSSALAEGIDLGPRGHHIEALALTLEENLARLREIAVALGRSPVRDQLRLDTVEAEILKLEACVTRLIAMTRVYSS</sequence>
<evidence type="ECO:0000313" key="1">
    <source>
        <dbReference type="EMBL" id="GJD97652.1"/>
    </source>
</evidence>
<organism evidence="1 2">
    <name type="scientific">Methylobacterium iners</name>
    <dbReference type="NCBI Taxonomy" id="418707"/>
    <lineage>
        <taxon>Bacteria</taxon>
        <taxon>Pseudomonadati</taxon>
        <taxon>Pseudomonadota</taxon>
        <taxon>Alphaproteobacteria</taxon>
        <taxon>Hyphomicrobiales</taxon>
        <taxon>Methylobacteriaceae</taxon>
        <taxon>Methylobacterium</taxon>
    </lineage>
</organism>
<comment type="caution">
    <text evidence="1">The sequence shown here is derived from an EMBL/GenBank/DDBJ whole genome shotgun (WGS) entry which is preliminary data.</text>
</comment>
<gene>
    <name evidence="1" type="ORF">OCOJLMKI_4885</name>
</gene>
<keyword evidence="2" id="KW-1185">Reference proteome</keyword>